<evidence type="ECO:0000259" key="4">
    <source>
        <dbReference type="PROSITE" id="PS51123"/>
    </source>
</evidence>
<reference evidence="5 6" key="1">
    <citation type="submission" date="2015-09" db="EMBL/GenBank/DDBJ databases">
        <authorList>
            <consortium name="Swine Surveillance"/>
        </authorList>
    </citation>
    <scope>NUCLEOTIDE SEQUENCE [LARGE SCALE GENOMIC DNA]</scope>
    <source>
        <strain evidence="5 6">CECT 8399</strain>
    </source>
</reference>
<evidence type="ECO:0000313" key="5">
    <source>
        <dbReference type="EMBL" id="CUI01292.1"/>
    </source>
</evidence>
<feature type="chain" id="PRO_5006064289" evidence="3">
    <location>
        <begin position="23"/>
        <end position="517"/>
    </location>
</feature>
<dbReference type="InterPro" id="IPR036737">
    <property type="entry name" value="OmpA-like_sf"/>
</dbReference>
<proteinExistence type="predicted"/>
<organism evidence="5 6">
    <name type="scientific">Leisingera aquaemixtae</name>
    <dbReference type="NCBI Taxonomy" id="1396826"/>
    <lineage>
        <taxon>Bacteria</taxon>
        <taxon>Pseudomonadati</taxon>
        <taxon>Pseudomonadota</taxon>
        <taxon>Alphaproteobacteria</taxon>
        <taxon>Rhodobacterales</taxon>
        <taxon>Roseobacteraceae</taxon>
        <taxon>Leisingera</taxon>
    </lineage>
</organism>
<dbReference type="EMBL" id="CYSR01000031">
    <property type="protein sequence ID" value="CUI01292.1"/>
    <property type="molecule type" value="Genomic_DNA"/>
</dbReference>
<dbReference type="InterPro" id="IPR024370">
    <property type="entry name" value="PBP_domain"/>
</dbReference>
<keyword evidence="1 3" id="KW-0732">Signal</keyword>
<sequence length="517" mass="55238">MTFLRAAVCAALFLAAFARALAAEDVTLSSPDGAVEITGTLLGFDGEFYRVQTQFGELTVDGSGVYCEGPGCPSLSGFVAEITLAGSSTMSEVLLPALIEGFALRNGYQTRREPLPQGNFSHVLLRGQQPAARFTFTASNTDAGFAALIVDEADVAMALREIRPLEQKAARAAQLGDLTGPGRSRVLALDAFVPVVAPGNPVREISLPQLAQVLSGRIANWKELGGPDAPISLHMPVSGSGLAQAVEDKLMAPFGAGFAPQIRRHDRSSTLVRQVLVDPFSIGIASYAEKGAARMLTLTGPCGFSLQASRWAVKTEDYPLTVPMFLYLPARRLPKVARDFLTYVRGPAAQAVIRRAGFVDQAPELIPVSRQGSRFANAILAAEGEAGLEELQRLVTVLGGMRRLTASFRFEPGSARPDAQSRSNIEQLARALEAGEFDAKEIVFAGFSDGVGPAEGNRQIALKRAGAVRDAVVKAAETADISRVRIRTEGFGEALPMACDDSAWGRQINRRVEVWVR</sequence>
<dbReference type="GO" id="GO:0016020">
    <property type="term" value="C:membrane"/>
    <property type="evidence" value="ECO:0007669"/>
    <property type="project" value="UniProtKB-UniRule"/>
</dbReference>
<dbReference type="SUPFAM" id="SSF103088">
    <property type="entry name" value="OmpA-like"/>
    <property type="match status" value="1"/>
</dbReference>
<keyword evidence="2" id="KW-0472">Membrane</keyword>
<dbReference type="RefSeq" id="WP_058287320.1">
    <property type="nucleotide sequence ID" value="NZ_CYSR01000031.1"/>
</dbReference>
<dbReference type="SUPFAM" id="SSF53850">
    <property type="entry name" value="Periplasmic binding protein-like II"/>
    <property type="match status" value="1"/>
</dbReference>
<dbReference type="InterPro" id="IPR050811">
    <property type="entry name" value="Phosphate_ABC_transporter"/>
</dbReference>
<evidence type="ECO:0000256" key="2">
    <source>
        <dbReference type="PROSITE-ProRule" id="PRU00473"/>
    </source>
</evidence>
<dbReference type="Proteomes" id="UP000051326">
    <property type="component" value="Unassembled WGS sequence"/>
</dbReference>
<feature type="domain" description="OmpA-like" evidence="4">
    <location>
        <begin position="397"/>
        <end position="517"/>
    </location>
</feature>
<evidence type="ECO:0000256" key="1">
    <source>
        <dbReference type="ARBA" id="ARBA00022729"/>
    </source>
</evidence>
<name>A0A0P1HCS7_9RHOB</name>
<evidence type="ECO:0000256" key="3">
    <source>
        <dbReference type="SAM" id="SignalP"/>
    </source>
</evidence>
<feature type="signal peptide" evidence="3">
    <location>
        <begin position="1"/>
        <end position="22"/>
    </location>
</feature>
<dbReference type="Gene3D" id="3.30.1330.60">
    <property type="entry name" value="OmpA-like domain"/>
    <property type="match status" value="1"/>
</dbReference>
<dbReference type="CDD" id="cd07185">
    <property type="entry name" value="OmpA_C-like"/>
    <property type="match status" value="1"/>
</dbReference>
<dbReference type="Gene3D" id="3.40.190.10">
    <property type="entry name" value="Periplasmic binding protein-like II"/>
    <property type="match status" value="2"/>
</dbReference>
<gene>
    <name evidence="5" type="primary">pstS_2</name>
    <name evidence="5" type="ORF">PHA8399_03433</name>
</gene>
<dbReference type="Pfam" id="PF00691">
    <property type="entry name" value="OmpA"/>
    <property type="match status" value="1"/>
</dbReference>
<dbReference type="InterPro" id="IPR006665">
    <property type="entry name" value="OmpA-like"/>
</dbReference>
<protein>
    <submittedName>
        <fullName evidence="5">Phosphate-binding protein PstS</fullName>
    </submittedName>
</protein>
<dbReference type="PANTHER" id="PTHR30570">
    <property type="entry name" value="PERIPLASMIC PHOSPHATE BINDING COMPONENT OF PHOSPHATE ABC TRANSPORTER"/>
    <property type="match status" value="1"/>
</dbReference>
<dbReference type="STRING" id="1396826.PHA8399_03433"/>
<dbReference type="PROSITE" id="PS51123">
    <property type="entry name" value="OMPA_2"/>
    <property type="match status" value="1"/>
</dbReference>
<dbReference type="PANTHER" id="PTHR30570:SF1">
    <property type="entry name" value="PHOSPHATE-BINDING PROTEIN PSTS"/>
    <property type="match status" value="1"/>
</dbReference>
<evidence type="ECO:0000313" key="6">
    <source>
        <dbReference type="Proteomes" id="UP000051326"/>
    </source>
</evidence>
<dbReference type="Pfam" id="PF12849">
    <property type="entry name" value="PBP_like_2"/>
    <property type="match status" value="1"/>
</dbReference>
<accession>A0A0P1HCS7</accession>
<dbReference type="AlphaFoldDB" id="A0A0P1HCS7"/>